<proteinExistence type="predicted"/>
<dbReference type="EMBL" id="RXHI01000025">
    <property type="protein sequence ID" value="RUA22051.1"/>
    <property type="molecule type" value="Genomic_DNA"/>
</dbReference>
<organism evidence="3">
    <name type="scientific">Billgrantia gudaonensis</name>
    <dbReference type="NCBI Taxonomy" id="376427"/>
    <lineage>
        <taxon>Bacteria</taxon>
        <taxon>Pseudomonadati</taxon>
        <taxon>Pseudomonadota</taxon>
        <taxon>Gammaproteobacteria</taxon>
        <taxon>Oceanospirillales</taxon>
        <taxon>Halomonadaceae</taxon>
        <taxon>Billgrantia</taxon>
    </lineage>
</organism>
<reference evidence="3" key="1">
    <citation type="submission" date="2018-12" db="EMBL/GenBank/DDBJ databases">
        <authorList>
            <person name="Jadhav K."/>
            <person name="Kushwaha B."/>
            <person name="Jadhav I."/>
        </authorList>
    </citation>
    <scope>NUCLEOTIDE SEQUENCE [LARGE SCALE GENOMIC DNA]</scope>
    <source>
        <strain evidence="3">SBS 10</strain>
    </source>
</reference>
<gene>
    <name evidence="3" type="ORF">DSL92_07895</name>
</gene>
<evidence type="ECO:0000256" key="1">
    <source>
        <dbReference type="SAM" id="MobiDB-lite"/>
    </source>
</evidence>
<dbReference type="CDD" id="cd00130">
    <property type="entry name" value="PAS"/>
    <property type="match status" value="1"/>
</dbReference>
<feature type="region of interest" description="Disordered" evidence="1">
    <location>
        <begin position="162"/>
        <end position="207"/>
    </location>
</feature>
<dbReference type="InterPro" id="IPR000014">
    <property type="entry name" value="PAS"/>
</dbReference>
<sequence length="207" mass="22708">MPKPDLAMLLADDIAPDDPGAALRTLRGLRHLLGAQQPPPDQAQWEAQQRAREVRDLYENAPCGYHSLDGNGRVVQMNHTELDWLGYRAEEVIGKRHYRDFVSPDTRATFDAGFRDVLAPPGMASASWSRARARRFRGHTGHRLYQPSRFRAFAGHGLRPDRAQAAGRNAGTSGHDRSADGAGQPPLLEDQAARKSRGRGATATPSA</sequence>
<dbReference type="GO" id="GO:0006355">
    <property type="term" value="P:regulation of DNA-templated transcription"/>
    <property type="evidence" value="ECO:0007669"/>
    <property type="project" value="InterPro"/>
</dbReference>
<dbReference type="Gene3D" id="3.30.450.20">
    <property type="entry name" value="PAS domain"/>
    <property type="match status" value="1"/>
</dbReference>
<dbReference type="SMART" id="SM00091">
    <property type="entry name" value="PAS"/>
    <property type="match status" value="1"/>
</dbReference>
<dbReference type="InterPro" id="IPR035965">
    <property type="entry name" value="PAS-like_dom_sf"/>
</dbReference>
<dbReference type="PROSITE" id="PS50112">
    <property type="entry name" value="PAS"/>
    <property type="match status" value="1"/>
</dbReference>
<dbReference type="SUPFAM" id="SSF55785">
    <property type="entry name" value="PYP-like sensor domain (PAS domain)"/>
    <property type="match status" value="1"/>
</dbReference>
<dbReference type="Pfam" id="PF00989">
    <property type="entry name" value="PAS"/>
    <property type="match status" value="1"/>
</dbReference>
<evidence type="ECO:0000259" key="2">
    <source>
        <dbReference type="PROSITE" id="PS50112"/>
    </source>
</evidence>
<feature type="domain" description="PAS" evidence="2">
    <location>
        <begin position="50"/>
        <end position="121"/>
    </location>
</feature>
<dbReference type="AlphaFoldDB" id="A0A432JGW0"/>
<protein>
    <submittedName>
        <fullName evidence="3">PAS domain S-box protein</fullName>
    </submittedName>
</protein>
<comment type="caution">
    <text evidence="3">The sequence shown here is derived from an EMBL/GenBank/DDBJ whole genome shotgun (WGS) entry which is preliminary data.</text>
</comment>
<dbReference type="NCBIfam" id="TIGR00229">
    <property type="entry name" value="sensory_box"/>
    <property type="match status" value="1"/>
</dbReference>
<evidence type="ECO:0000313" key="3">
    <source>
        <dbReference type="EMBL" id="RUA22051.1"/>
    </source>
</evidence>
<accession>A0A432JGW0</accession>
<dbReference type="InterPro" id="IPR013767">
    <property type="entry name" value="PAS_fold"/>
</dbReference>
<name>A0A432JGW0_9GAMM</name>